<comment type="catalytic activity">
    <reaction evidence="6 9">
        <text>L-tyrosyl-[protein] + ATP = O-phospho-L-tyrosyl-[protein] + ADP + H(+)</text>
        <dbReference type="Rhea" id="RHEA:10596"/>
        <dbReference type="Rhea" id="RHEA-COMP:10136"/>
        <dbReference type="Rhea" id="RHEA-COMP:20101"/>
        <dbReference type="ChEBI" id="CHEBI:15378"/>
        <dbReference type="ChEBI" id="CHEBI:30616"/>
        <dbReference type="ChEBI" id="CHEBI:46858"/>
        <dbReference type="ChEBI" id="CHEBI:61978"/>
        <dbReference type="ChEBI" id="CHEBI:456216"/>
        <dbReference type="EC" id="2.7.10.2"/>
    </reaction>
</comment>
<feature type="domain" description="Protein kinase" evidence="11">
    <location>
        <begin position="192"/>
        <end position="466"/>
    </location>
</feature>
<evidence type="ECO:0000256" key="4">
    <source>
        <dbReference type="ARBA" id="ARBA00022840"/>
    </source>
</evidence>
<evidence type="ECO:0000313" key="12">
    <source>
        <dbReference type="EMBL" id="VDN93822.1"/>
    </source>
</evidence>
<evidence type="ECO:0000256" key="9">
    <source>
        <dbReference type="RuleBase" id="RU362096"/>
    </source>
</evidence>
<reference evidence="12 13" key="2">
    <citation type="submission" date="2018-11" db="EMBL/GenBank/DDBJ databases">
        <authorList>
            <consortium name="Pathogen Informatics"/>
        </authorList>
    </citation>
    <scope>NUCLEOTIDE SEQUENCE [LARGE SCALE GENOMIC DNA]</scope>
</reference>
<accession>A0A158PSC0</accession>
<name>A0A158PSC0_BRUPA</name>
<dbReference type="InterPro" id="IPR050198">
    <property type="entry name" value="Non-receptor_tyrosine_kinases"/>
</dbReference>
<dbReference type="AlphaFoldDB" id="A0A158PSC0"/>
<dbReference type="Pfam" id="PF07714">
    <property type="entry name" value="PK_Tyr_Ser-Thr"/>
    <property type="match status" value="1"/>
</dbReference>
<dbReference type="SMART" id="SM00252">
    <property type="entry name" value="SH2"/>
    <property type="match status" value="1"/>
</dbReference>
<evidence type="ECO:0000259" key="10">
    <source>
        <dbReference type="PROSITE" id="PS50001"/>
    </source>
</evidence>
<evidence type="ECO:0000256" key="7">
    <source>
        <dbReference type="PROSITE-ProRule" id="PRU00191"/>
    </source>
</evidence>
<dbReference type="InterPro" id="IPR000719">
    <property type="entry name" value="Prot_kinase_dom"/>
</dbReference>
<sequence length="466" mass="53557">MNDNVYRKDDNVRLAASILNGGNTNGKQTSVDRRYVANNEQHPKLWYHGNITREHTEKILSGQADGTFLVRDSTNFPGDYTLCMAFNGKVEHYRYLFIDQVEDLNALKWYEWIHSSDGIYQLNGILTCDHEETFDNLTQLIAHYKRDADGLCHRLITPVVSDDYRITRDNESLEERIRLFREASLIISRSEIRLGDIIGHGEFGDVLLGDYDGQRVAVKVLKRSEMVQSLLDEAKFMIGLKHVNLVALLGVVIDDAREMFMMTEYMANGNLASYLTSTYTSILVDFLRSRGRHQVEKMQLTQFAIDICEGMKFLEIKNVVHRDLAARNVLLDDELTAKISDFGLAKDANECQYAESALSKFPIKWTAPEALRYSKFSTKSDVWSFGVLLWEIFSFGRVPYPRIPIQDVVRHIEKGYRMEPPEGCPMEISRLMNESWMLEPSVRPSFTVILQRLKLIYANVVSVLHS</sequence>
<dbReference type="Proteomes" id="UP000278627">
    <property type="component" value="Unassembled WGS sequence"/>
</dbReference>
<feature type="binding site" evidence="8">
    <location>
        <position position="219"/>
    </location>
    <ligand>
        <name>ATP</name>
        <dbReference type="ChEBI" id="CHEBI:30616"/>
    </ligand>
</feature>
<evidence type="ECO:0000256" key="2">
    <source>
        <dbReference type="ARBA" id="ARBA00022741"/>
    </source>
</evidence>
<organism evidence="14">
    <name type="scientific">Brugia pahangi</name>
    <name type="common">Filarial nematode worm</name>
    <dbReference type="NCBI Taxonomy" id="6280"/>
    <lineage>
        <taxon>Eukaryota</taxon>
        <taxon>Metazoa</taxon>
        <taxon>Ecdysozoa</taxon>
        <taxon>Nematoda</taxon>
        <taxon>Chromadorea</taxon>
        <taxon>Rhabditida</taxon>
        <taxon>Spirurina</taxon>
        <taxon>Spiruromorpha</taxon>
        <taxon>Filarioidea</taxon>
        <taxon>Onchocercidae</taxon>
        <taxon>Brugia</taxon>
    </lineage>
</organism>
<keyword evidence="3 9" id="KW-0418">Kinase</keyword>
<dbReference type="SUPFAM" id="SSF55550">
    <property type="entry name" value="SH2 domain"/>
    <property type="match status" value="1"/>
</dbReference>
<dbReference type="Gene3D" id="1.10.510.10">
    <property type="entry name" value="Transferase(Phosphotransferase) domain 1"/>
    <property type="match status" value="1"/>
</dbReference>
<dbReference type="InterPro" id="IPR017441">
    <property type="entry name" value="Protein_kinase_ATP_BS"/>
</dbReference>
<gene>
    <name evidence="12" type="ORF">BPAG_LOCUS12636</name>
</gene>
<feature type="domain" description="SH2" evidence="10">
    <location>
        <begin position="46"/>
        <end position="159"/>
    </location>
</feature>
<dbReference type="PROSITE" id="PS50001">
    <property type="entry name" value="SH2"/>
    <property type="match status" value="1"/>
</dbReference>
<protein>
    <recommendedName>
        <fullName evidence="9">Tyrosine-protein kinase</fullName>
        <ecNumber evidence="9">2.7.10.2</ecNumber>
    </recommendedName>
</protein>
<dbReference type="GO" id="GO:0004715">
    <property type="term" value="F:non-membrane spanning protein tyrosine kinase activity"/>
    <property type="evidence" value="ECO:0007669"/>
    <property type="project" value="UniProtKB-EC"/>
</dbReference>
<dbReference type="PANTHER" id="PTHR24418">
    <property type="entry name" value="TYROSINE-PROTEIN KINASE"/>
    <property type="match status" value="1"/>
</dbReference>
<dbReference type="PROSITE" id="PS50011">
    <property type="entry name" value="PROTEIN_KINASE_DOM"/>
    <property type="match status" value="1"/>
</dbReference>
<keyword evidence="13" id="KW-1185">Reference proteome</keyword>
<dbReference type="STRING" id="6280.A0A158PSC0"/>
<proteinExistence type="inferred from homology"/>
<evidence type="ECO:0000256" key="5">
    <source>
        <dbReference type="ARBA" id="ARBA00023137"/>
    </source>
</evidence>
<dbReference type="InterPro" id="IPR000980">
    <property type="entry name" value="SH2"/>
</dbReference>
<dbReference type="InterPro" id="IPR008266">
    <property type="entry name" value="Tyr_kinase_AS"/>
</dbReference>
<dbReference type="EMBL" id="UZAD01013309">
    <property type="protein sequence ID" value="VDN93822.1"/>
    <property type="molecule type" value="Genomic_DNA"/>
</dbReference>
<evidence type="ECO:0000256" key="8">
    <source>
        <dbReference type="PROSITE-ProRule" id="PRU10141"/>
    </source>
</evidence>
<dbReference type="FunFam" id="1.10.510.10:FF:000554">
    <property type="entry name" value="Predicted protein"/>
    <property type="match status" value="1"/>
</dbReference>
<reference evidence="14" key="1">
    <citation type="submission" date="2016-04" db="UniProtKB">
        <authorList>
            <consortium name="WormBaseParasite"/>
        </authorList>
    </citation>
    <scope>IDENTIFICATION</scope>
</reference>
<dbReference type="PROSITE" id="PS00109">
    <property type="entry name" value="PROTEIN_KINASE_TYR"/>
    <property type="match status" value="1"/>
</dbReference>
<dbReference type="PRINTS" id="PR00109">
    <property type="entry name" value="TYRKINASE"/>
</dbReference>
<dbReference type="InterPro" id="IPR036860">
    <property type="entry name" value="SH2_dom_sf"/>
</dbReference>
<dbReference type="InterPro" id="IPR011009">
    <property type="entry name" value="Kinase-like_dom_sf"/>
</dbReference>
<keyword evidence="5 9" id="KW-0829">Tyrosine-protein kinase</keyword>
<evidence type="ECO:0000313" key="14">
    <source>
        <dbReference type="WBParaSite" id="BPAG_0001267401-mRNA-1"/>
    </source>
</evidence>
<evidence type="ECO:0000256" key="3">
    <source>
        <dbReference type="ARBA" id="ARBA00022777"/>
    </source>
</evidence>
<comment type="similarity">
    <text evidence="9">Belongs to the protein kinase superfamily. Tyr protein kinase family.</text>
</comment>
<dbReference type="InterPro" id="IPR001245">
    <property type="entry name" value="Ser-Thr/Tyr_kinase_cat_dom"/>
</dbReference>
<dbReference type="PROSITE" id="PS00107">
    <property type="entry name" value="PROTEIN_KINASE_ATP"/>
    <property type="match status" value="1"/>
</dbReference>
<evidence type="ECO:0000259" key="11">
    <source>
        <dbReference type="PROSITE" id="PS50011"/>
    </source>
</evidence>
<dbReference type="Pfam" id="PF00017">
    <property type="entry name" value="SH2"/>
    <property type="match status" value="1"/>
</dbReference>
<evidence type="ECO:0000256" key="6">
    <source>
        <dbReference type="ARBA" id="ARBA00051245"/>
    </source>
</evidence>
<evidence type="ECO:0000256" key="1">
    <source>
        <dbReference type="ARBA" id="ARBA00022679"/>
    </source>
</evidence>
<dbReference type="Gene3D" id="3.30.200.20">
    <property type="entry name" value="Phosphorylase Kinase, domain 1"/>
    <property type="match status" value="1"/>
</dbReference>
<dbReference type="GO" id="GO:0005524">
    <property type="term" value="F:ATP binding"/>
    <property type="evidence" value="ECO:0007669"/>
    <property type="project" value="UniProtKB-UniRule"/>
</dbReference>
<keyword evidence="1 9" id="KW-0808">Transferase</keyword>
<dbReference type="SUPFAM" id="SSF56112">
    <property type="entry name" value="Protein kinase-like (PK-like)"/>
    <property type="match status" value="1"/>
</dbReference>
<dbReference type="SMART" id="SM00219">
    <property type="entry name" value="TyrKc"/>
    <property type="match status" value="1"/>
</dbReference>
<keyword evidence="4 8" id="KW-0067">ATP-binding</keyword>
<evidence type="ECO:0000313" key="13">
    <source>
        <dbReference type="Proteomes" id="UP000278627"/>
    </source>
</evidence>
<dbReference type="WBParaSite" id="BPAG_0001267401-mRNA-1">
    <property type="protein sequence ID" value="BPAG_0001267401-mRNA-1"/>
    <property type="gene ID" value="BPAG_0001267401"/>
</dbReference>
<keyword evidence="7" id="KW-0727">SH2 domain</keyword>
<dbReference type="PRINTS" id="PR00401">
    <property type="entry name" value="SH2DOMAIN"/>
</dbReference>
<dbReference type="InterPro" id="IPR020635">
    <property type="entry name" value="Tyr_kinase_cat_dom"/>
</dbReference>
<dbReference type="EC" id="2.7.10.2" evidence="9"/>
<keyword evidence="2 8" id="KW-0547">Nucleotide-binding</keyword>
<dbReference type="Gene3D" id="3.30.505.10">
    <property type="entry name" value="SH2 domain"/>
    <property type="match status" value="1"/>
</dbReference>